<dbReference type="NCBIfam" id="NF004127">
    <property type="entry name" value="PRK05617.1"/>
    <property type="match status" value="1"/>
</dbReference>
<dbReference type="FunFam" id="3.90.226.10:FF:000026">
    <property type="entry name" value="3-hydroxyisobutyryl-CoA hydrolase, mitochondrial"/>
    <property type="match status" value="1"/>
</dbReference>
<evidence type="ECO:0000256" key="1">
    <source>
        <dbReference type="ARBA" id="ARBA00001709"/>
    </source>
</evidence>
<dbReference type="GO" id="GO:0006574">
    <property type="term" value="P:L-valine catabolic process"/>
    <property type="evidence" value="ECO:0007669"/>
    <property type="project" value="UniProtKB-UniPathway"/>
</dbReference>
<evidence type="ECO:0000256" key="2">
    <source>
        <dbReference type="ARBA" id="ARBA00004173"/>
    </source>
</evidence>
<gene>
    <name evidence="13" type="ORF">g.40385</name>
</gene>
<comment type="catalytic activity">
    <reaction evidence="1">
        <text>3-hydroxy-2-methylpropanoyl-CoA + H2O = 3-hydroxy-2-methylpropanoate + CoA + H(+)</text>
        <dbReference type="Rhea" id="RHEA:20888"/>
        <dbReference type="ChEBI" id="CHEBI:11805"/>
        <dbReference type="ChEBI" id="CHEBI:15377"/>
        <dbReference type="ChEBI" id="CHEBI:15378"/>
        <dbReference type="ChEBI" id="CHEBI:57287"/>
        <dbReference type="ChEBI" id="CHEBI:57340"/>
        <dbReference type="EC" id="3.1.2.4"/>
    </reaction>
</comment>
<comment type="subcellular location">
    <subcellularLocation>
        <location evidence="2">Mitochondrion</location>
    </subcellularLocation>
</comment>
<comment type="pathway">
    <text evidence="3">Amino-acid degradation; L-valine degradation.</text>
</comment>
<dbReference type="InterPro" id="IPR029045">
    <property type="entry name" value="ClpP/crotonase-like_dom_sf"/>
</dbReference>
<dbReference type="Pfam" id="PF16113">
    <property type="entry name" value="ECH_2"/>
    <property type="match status" value="1"/>
</dbReference>
<feature type="domain" description="Enoyl-CoA hydratase/isomerase" evidence="12">
    <location>
        <begin position="53"/>
        <end position="380"/>
    </location>
</feature>
<dbReference type="PANTHER" id="PTHR43176">
    <property type="entry name" value="3-HYDROXYISOBUTYRYL-COA HYDROLASE-RELATED"/>
    <property type="match status" value="1"/>
</dbReference>
<evidence type="ECO:0000259" key="12">
    <source>
        <dbReference type="Pfam" id="PF16113"/>
    </source>
</evidence>
<dbReference type="EC" id="3.1.2.4" evidence="5"/>
<evidence type="ECO:0000256" key="7">
    <source>
        <dbReference type="ARBA" id="ARBA00022456"/>
    </source>
</evidence>
<comment type="function">
    <text evidence="10">Hydrolyzes 3-hydroxyisobutyryl-CoA (HIBYL-CoA), a saline catabolite. Has high activity toward isobutyryl-CoA. Could be an isobutyryl-CoA dehydrogenase that functions in valine catabolism. Also hydrolyzes 3-hydroxypropanoyl-CoA.</text>
</comment>
<evidence type="ECO:0000256" key="10">
    <source>
        <dbReference type="ARBA" id="ARBA00024871"/>
    </source>
</evidence>
<evidence type="ECO:0000256" key="5">
    <source>
        <dbReference type="ARBA" id="ARBA00011915"/>
    </source>
</evidence>
<evidence type="ECO:0000256" key="11">
    <source>
        <dbReference type="ARBA" id="ARBA00031181"/>
    </source>
</evidence>
<evidence type="ECO:0000256" key="8">
    <source>
        <dbReference type="ARBA" id="ARBA00022801"/>
    </source>
</evidence>
<dbReference type="CDD" id="cd06558">
    <property type="entry name" value="crotonase-like"/>
    <property type="match status" value="1"/>
</dbReference>
<evidence type="ECO:0000313" key="13">
    <source>
        <dbReference type="EMBL" id="JAS34389.1"/>
    </source>
</evidence>
<keyword evidence="9" id="KW-0496">Mitochondrion</keyword>
<dbReference type="AlphaFoldDB" id="A0A1B6E8Y3"/>
<dbReference type="GO" id="GO:0003860">
    <property type="term" value="F:3-hydroxyisobutyryl-CoA hydrolase activity"/>
    <property type="evidence" value="ECO:0007669"/>
    <property type="project" value="UniProtKB-EC"/>
</dbReference>
<dbReference type="PANTHER" id="PTHR43176:SF3">
    <property type="entry name" value="3-HYDROXYISOBUTYRYL-COA HYDROLASE, MITOCHONDRIAL"/>
    <property type="match status" value="1"/>
</dbReference>
<dbReference type="SUPFAM" id="SSF52096">
    <property type="entry name" value="ClpP/crotonase"/>
    <property type="match status" value="1"/>
</dbReference>
<dbReference type="Gene3D" id="3.90.226.10">
    <property type="entry name" value="2-enoyl-CoA Hydratase, Chain A, domain 1"/>
    <property type="match status" value="1"/>
</dbReference>
<dbReference type="InterPro" id="IPR032259">
    <property type="entry name" value="HIBYL-CoA-H"/>
</dbReference>
<name>A0A1B6E8Y3_9HEMI</name>
<dbReference type="UniPathway" id="UPA00362"/>
<dbReference type="EMBL" id="GEDC01002909">
    <property type="protein sequence ID" value="JAS34389.1"/>
    <property type="molecule type" value="Transcribed_RNA"/>
</dbReference>
<evidence type="ECO:0000256" key="4">
    <source>
        <dbReference type="ARBA" id="ARBA00005254"/>
    </source>
</evidence>
<evidence type="ECO:0000256" key="6">
    <source>
        <dbReference type="ARBA" id="ARBA00016714"/>
    </source>
</evidence>
<reference evidence="13" key="1">
    <citation type="submission" date="2015-12" db="EMBL/GenBank/DDBJ databases">
        <title>De novo transcriptome assembly of four potential Pierce s Disease insect vectors from Arizona vineyards.</title>
        <authorList>
            <person name="Tassone E.E."/>
        </authorList>
    </citation>
    <scope>NUCLEOTIDE SEQUENCE</scope>
</reference>
<evidence type="ECO:0000256" key="9">
    <source>
        <dbReference type="ARBA" id="ARBA00023128"/>
    </source>
</evidence>
<keyword evidence="7" id="KW-0101">Branched-chain amino acid catabolism</keyword>
<proteinExistence type="inferred from homology"/>
<keyword evidence="8" id="KW-0378">Hydrolase</keyword>
<dbReference type="GO" id="GO:0005739">
    <property type="term" value="C:mitochondrion"/>
    <property type="evidence" value="ECO:0007669"/>
    <property type="project" value="UniProtKB-SubCell"/>
</dbReference>
<comment type="similarity">
    <text evidence="4">Belongs to the enoyl-CoA hydratase/isomerase family.</text>
</comment>
<evidence type="ECO:0000256" key="3">
    <source>
        <dbReference type="ARBA" id="ARBA00005109"/>
    </source>
</evidence>
<accession>A0A1B6E8Y3</accession>
<sequence length="391" mass="43864">METKHELKMWKQVTLLRSSHTRKICEELKVISKRCMSEQHNEVILSEIKNNKGLLTLNRPKALNSLNYSMVSGIIPKLIEWENLVDCVIVQGAGEKAFCAGGDVVAVTSGDPLNCKDGINFFRNEYTMDYIIGNYKKPYIAIIDGITMGGGVGISVHGKYRIATEKTLFAMPETAIGLFPDVGGSYFLPRLEGKLGLYLALTGQRLKGRDVVKVGVGTHFIESQNVPILVDALIKADPKQDHFVDDILKKHTVDITSHMFSLTPHLAKINQCFSAPTVEEIIKRLESDGSQFSKDTLKLLHKMSPISLKITKVQLEKGALMNLKECLQMEFRLAKAALEARSSRDFYEGVRALLKDKDQNPQWNPKSLENVTDEMIQRCFKNIKPADELKL</sequence>
<protein>
    <recommendedName>
        <fullName evidence="6">3-hydroxyisobutyryl-CoA hydrolase, mitochondrial</fullName>
        <ecNumber evidence="5">3.1.2.4</ecNumber>
    </recommendedName>
    <alternativeName>
        <fullName evidence="11">3-hydroxyisobutyryl-coenzyme A hydrolase</fullName>
    </alternativeName>
</protein>
<organism evidence="13">
    <name type="scientific">Clastoptera arizonana</name>
    <name type="common">Arizona spittle bug</name>
    <dbReference type="NCBI Taxonomy" id="38151"/>
    <lineage>
        <taxon>Eukaryota</taxon>
        <taxon>Metazoa</taxon>
        <taxon>Ecdysozoa</taxon>
        <taxon>Arthropoda</taxon>
        <taxon>Hexapoda</taxon>
        <taxon>Insecta</taxon>
        <taxon>Pterygota</taxon>
        <taxon>Neoptera</taxon>
        <taxon>Paraneoptera</taxon>
        <taxon>Hemiptera</taxon>
        <taxon>Auchenorrhyncha</taxon>
        <taxon>Cercopoidea</taxon>
        <taxon>Clastopteridae</taxon>
        <taxon>Clastoptera</taxon>
    </lineage>
</organism>
<dbReference type="InterPro" id="IPR045004">
    <property type="entry name" value="ECH_dom"/>
</dbReference>